<dbReference type="PANTHER" id="PTHR24171">
    <property type="entry name" value="ANKYRIN REPEAT DOMAIN-CONTAINING PROTEIN 39-RELATED"/>
    <property type="match status" value="1"/>
</dbReference>
<dbReference type="eggNOG" id="KOG4177">
    <property type="taxonomic scope" value="Eukaryota"/>
</dbReference>
<keyword evidence="5" id="KW-1185">Reference proteome</keyword>
<keyword evidence="1" id="KW-0677">Repeat</keyword>
<evidence type="ECO:0000256" key="2">
    <source>
        <dbReference type="ARBA" id="ARBA00023043"/>
    </source>
</evidence>
<accession>R8BUR2</accession>
<dbReference type="AlphaFoldDB" id="R8BUR2"/>
<protein>
    <submittedName>
        <fullName evidence="4">Putative serine threonine-protein phosphatase 6 regulatory ankyrin repeat subunit b protein</fullName>
    </submittedName>
</protein>
<organism evidence="4 5">
    <name type="scientific">Phaeoacremonium minimum (strain UCR-PA7)</name>
    <name type="common">Esca disease fungus</name>
    <name type="synonym">Togninia minima</name>
    <dbReference type="NCBI Taxonomy" id="1286976"/>
    <lineage>
        <taxon>Eukaryota</taxon>
        <taxon>Fungi</taxon>
        <taxon>Dikarya</taxon>
        <taxon>Ascomycota</taxon>
        <taxon>Pezizomycotina</taxon>
        <taxon>Sordariomycetes</taxon>
        <taxon>Sordariomycetidae</taxon>
        <taxon>Togniniales</taxon>
        <taxon>Togniniaceae</taxon>
        <taxon>Phaeoacremonium</taxon>
    </lineage>
</organism>
<dbReference type="Pfam" id="PF00023">
    <property type="entry name" value="Ank"/>
    <property type="match status" value="1"/>
</dbReference>
<evidence type="ECO:0000256" key="3">
    <source>
        <dbReference type="PROSITE-ProRule" id="PRU00023"/>
    </source>
</evidence>
<feature type="repeat" description="ANK" evidence="3">
    <location>
        <begin position="184"/>
        <end position="216"/>
    </location>
</feature>
<dbReference type="SUPFAM" id="SSF48403">
    <property type="entry name" value="Ankyrin repeat"/>
    <property type="match status" value="1"/>
</dbReference>
<evidence type="ECO:0000256" key="1">
    <source>
        <dbReference type="ARBA" id="ARBA00022737"/>
    </source>
</evidence>
<dbReference type="Pfam" id="PF12796">
    <property type="entry name" value="Ank_2"/>
    <property type="match status" value="1"/>
</dbReference>
<feature type="repeat" description="ANK" evidence="3">
    <location>
        <begin position="127"/>
        <end position="159"/>
    </location>
</feature>
<dbReference type="PANTHER" id="PTHR24171:SF9">
    <property type="entry name" value="ANKYRIN REPEAT DOMAIN-CONTAINING PROTEIN 39"/>
    <property type="match status" value="1"/>
</dbReference>
<reference evidence="5" key="1">
    <citation type="journal article" date="2013" name="Genome Announc.">
        <title>Draft genome sequence of the ascomycete Phaeoacremonium aleophilum strain UCR-PA7, a causal agent of the esca disease complex in grapevines.</title>
        <authorList>
            <person name="Blanco-Ulate B."/>
            <person name="Rolshausen P."/>
            <person name="Cantu D."/>
        </authorList>
    </citation>
    <scope>NUCLEOTIDE SEQUENCE [LARGE SCALE GENOMIC DNA]</scope>
    <source>
        <strain evidence="5">UCR-PA7</strain>
    </source>
</reference>
<dbReference type="HOGENOM" id="CLU_696739_0_0_1"/>
<dbReference type="Gene3D" id="1.25.40.20">
    <property type="entry name" value="Ankyrin repeat-containing domain"/>
    <property type="match status" value="1"/>
</dbReference>
<evidence type="ECO:0000313" key="5">
    <source>
        <dbReference type="Proteomes" id="UP000014074"/>
    </source>
</evidence>
<dbReference type="SMART" id="SM00248">
    <property type="entry name" value="ANK"/>
    <property type="match status" value="4"/>
</dbReference>
<name>R8BUR2_PHAM7</name>
<keyword evidence="2 3" id="KW-0040">ANK repeat</keyword>
<dbReference type="RefSeq" id="XP_007912244.1">
    <property type="nucleotide sequence ID" value="XM_007914053.1"/>
</dbReference>
<dbReference type="GeneID" id="19321624"/>
<proteinExistence type="predicted"/>
<sequence>MDVDDRKSLAPLIYRLPFELLALIAWFCPRQQDVSALSRASRRLHKSVGRLLYETQVSQENYDVVFWAAEFGRTGTLKRWISACDLEGTRHAPLDVYSINRDVDRGGRTVRYIPGPFDLRDRQMHSRFWTPLHRAAQFGHLDTVDFLLDHGCDVNAQSLGLSPHGLSCFRDARDRANAQVDGCVTLAPLHQAIISKQAGVAKRLLERGAEVNIMLLRREEPCGVSALHLAAAHGLAQTVTDLVEGGHADVNQPDKDGLPPMLYAAEHEANLQCMGALRDLGADLNIEVGGDAKQPLLATLIERVRWRAAAKLIDLGASVDVVGGTSTLLELCERAKMSVIYPDTLDLDAWDSLVTRIKGSSPTFEKPQSRVKKFLALARREKQRAPGAVNFEQLSN</sequence>
<dbReference type="Proteomes" id="UP000014074">
    <property type="component" value="Unassembled WGS sequence"/>
</dbReference>
<dbReference type="PROSITE" id="PS50297">
    <property type="entry name" value="ANK_REP_REGION"/>
    <property type="match status" value="1"/>
</dbReference>
<dbReference type="PRINTS" id="PR01415">
    <property type="entry name" value="ANKYRIN"/>
</dbReference>
<dbReference type="InterPro" id="IPR002110">
    <property type="entry name" value="Ankyrin_rpt"/>
</dbReference>
<evidence type="ECO:0000313" key="4">
    <source>
        <dbReference type="EMBL" id="EOO03029.1"/>
    </source>
</evidence>
<dbReference type="KEGG" id="tmn:UCRPA7_1473"/>
<dbReference type="OrthoDB" id="341259at2759"/>
<gene>
    <name evidence="4" type="ORF">UCRPA7_1473</name>
</gene>
<dbReference type="PROSITE" id="PS50088">
    <property type="entry name" value="ANK_REPEAT"/>
    <property type="match status" value="3"/>
</dbReference>
<dbReference type="InterPro" id="IPR036770">
    <property type="entry name" value="Ankyrin_rpt-contain_sf"/>
</dbReference>
<dbReference type="EMBL" id="KB932881">
    <property type="protein sequence ID" value="EOO03029.1"/>
    <property type="molecule type" value="Genomic_DNA"/>
</dbReference>
<feature type="repeat" description="ANK" evidence="3">
    <location>
        <begin position="222"/>
        <end position="255"/>
    </location>
</feature>